<comment type="caution">
    <text evidence="2">The sequence shown here is derived from an EMBL/GenBank/DDBJ whole genome shotgun (WGS) entry which is preliminary data.</text>
</comment>
<dbReference type="Pfam" id="PF04304">
    <property type="entry name" value="DUF454"/>
    <property type="match status" value="1"/>
</dbReference>
<dbReference type="GO" id="GO:0005886">
    <property type="term" value="C:plasma membrane"/>
    <property type="evidence" value="ECO:0007669"/>
    <property type="project" value="TreeGrafter"/>
</dbReference>
<dbReference type="PANTHER" id="PTHR35813">
    <property type="entry name" value="INNER MEMBRANE PROTEIN YBAN"/>
    <property type="match status" value="1"/>
</dbReference>
<evidence type="ECO:0000313" key="2">
    <source>
        <dbReference type="EMBL" id="HHM67477.1"/>
    </source>
</evidence>
<evidence type="ECO:0000256" key="1">
    <source>
        <dbReference type="SAM" id="Phobius"/>
    </source>
</evidence>
<dbReference type="PANTHER" id="PTHR35813:SF1">
    <property type="entry name" value="INNER MEMBRANE PROTEIN YBAN"/>
    <property type="match status" value="1"/>
</dbReference>
<organism evidence="2">
    <name type="scientific">Thermus caliditerrae</name>
    <dbReference type="NCBI Taxonomy" id="1330700"/>
    <lineage>
        <taxon>Bacteria</taxon>
        <taxon>Thermotogati</taxon>
        <taxon>Deinococcota</taxon>
        <taxon>Deinococci</taxon>
        <taxon>Thermales</taxon>
        <taxon>Thermaceae</taxon>
        <taxon>Thermus</taxon>
    </lineage>
</organism>
<keyword evidence="1" id="KW-0472">Membrane</keyword>
<dbReference type="EMBL" id="DRXE01000073">
    <property type="protein sequence ID" value="HHM67477.1"/>
    <property type="molecule type" value="Genomic_DNA"/>
</dbReference>
<proteinExistence type="predicted"/>
<reference evidence="2" key="1">
    <citation type="journal article" date="2020" name="mSystems">
        <title>Genome- and Community-Level Interaction Insights into Carbon Utilization and Element Cycling Functions of Hydrothermarchaeota in Hydrothermal Sediment.</title>
        <authorList>
            <person name="Zhou Z."/>
            <person name="Liu Y."/>
            <person name="Xu W."/>
            <person name="Pan J."/>
            <person name="Luo Z.H."/>
            <person name="Li M."/>
        </authorList>
    </citation>
    <scope>NUCLEOTIDE SEQUENCE [LARGE SCALE GENOMIC DNA]</scope>
    <source>
        <strain evidence="2">SpSt-1071</strain>
    </source>
</reference>
<dbReference type="AlphaFoldDB" id="A0A7C5RDT9"/>
<keyword evidence="1" id="KW-1133">Transmembrane helix</keyword>
<feature type="transmembrane region" description="Helical" evidence="1">
    <location>
        <begin position="6"/>
        <end position="38"/>
    </location>
</feature>
<feature type="transmembrane region" description="Helical" evidence="1">
    <location>
        <begin position="95"/>
        <end position="112"/>
    </location>
</feature>
<gene>
    <name evidence="2" type="ORF">ENM28_01920</name>
</gene>
<keyword evidence="1" id="KW-0812">Transmembrane</keyword>
<name>A0A7C5RDT9_9DEIN</name>
<sequence>MKVAFLGLGFLFVGLGFLGAFLPLLPATPFFLVAAYLFSRSHPRLEAWLLSLPQVGPLVRNYRAGRGIPRKAKLLATGMALGAATLSAYGLPHPAGRALVLLLVGYGLYFLWRRVRTSH</sequence>
<dbReference type="PIRSF" id="PIRSF016789">
    <property type="entry name" value="DUF454"/>
    <property type="match status" value="1"/>
</dbReference>
<accession>A0A7C5RDT9</accession>
<protein>
    <submittedName>
        <fullName evidence="2">DUF454 domain-containing protein</fullName>
    </submittedName>
</protein>
<dbReference type="InterPro" id="IPR007401">
    <property type="entry name" value="DUF454"/>
</dbReference>